<sequence length="650" mass="73616">MGKGFLFVRRKKIAIVSIILLIAGSYSLLFFQQNISEQNIRDSLFLAHKNNQIEITKALSEHVSADLQLVAAILQGLSDSIYLQQGELYGDRVGNLVGERFNQINNITKIDGLFVADNNNIITHNKVSEGQRSFVNIDISLRDYVNETRSTLNPVFSNGFKGIDGTHKIALTSPIINRDNGEYIGMVGVEIPSVDFFARYGNVYNIDSRFLVSYDRDSNYISTPRTNFLGMSLFSDEVQRFFNHNDIQNKYYQDVFNGRLFGGFAVYDFGTGERLNTGHPVSVDGKSKYFVFLITPTASVYSDIDKTLLEERSKFYMLIAGITTAIVILVLFLIKLNSILNEQINRRTKDLEESNKRLNIANEQLNINDTMQKEFINIAAHELRTPTQAISGNLELIKMTYIPSIFETSLIGRVDIRKELERLAKDEDRLHDFAYGLVSTYRNAQRLEKLVNDILDTSRIEGNRLELHKESFDMNEEIQNVIKDIHNRNSLSSLHGNSSDPIDIVFEPQEYPVIVSADKVRIFEALSNLINNAIKFSNNKPITISAKRLQKNEIGSIKSNHSAESMDRENIRDNTDEEVVMVSIKDSGIGIDSEILPRLFTKFATKSYQGTGLGLYIVKNIIETHGGQIWAENNKDGKGATFYFTLPLTK</sequence>
<proteinExistence type="predicted"/>
<dbReference type="AlphaFoldDB" id="A0A654LZW3"/>
<keyword evidence="5" id="KW-0418">Kinase</keyword>
<dbReference type="RefSeq" id="WP_196818174.1">
    <property type="nucleotide sequence ID" value="NZ_CP012850.1"/>
</dbReference>
<keyword evidence="8" id="KW-0812">Transmembrane</keyword>
<evidence type="ECO:0000256" key="3">
    <source>
        <dbReference type="ARBA" id="ARBA00022553"/>
    </source>
</evidence>
<keyword evidence="11" id="KW-1185">Reference proteome</keyword>
<dbReference type="KEGG" id="taa:NMY3_01566"/>
<dbReference type="InterPro" id="IPR003661">
    <property type="entry name" value="HisK_dim/P_dom"/>
</dbReference>
<dbReference type="InterPro" id="IPR036097">
    <property type="entry name" value="HisK_dim/P_sf"/>
</dbReference>
<name>A0A654LZW3_9ARCH</name>
<dbReference type="SUPFAM" id="SSF55874">
    <property type="entry name" value="ATPase domain of HSP90 chaperone/DNA topoisomerase II/histidine kinase"/>
    <property type="match status" value="1"/>
</dbReference>
<dbReference type="InterPro" id="IPR036890">
    <property type="entry name" value="HATPase_C_sf"/>
</dbReference>
<dbReference type="InterPro" id="IPR003594">
    <property type="entry name" value="HATPase_dom"/>
</dbReference>
<keyword evidence="6" id="KW-0902">Two-component regulatory system</keyword>
<evidence type="ECO:0000259" key="9">
    <source>
        <dbReference type="PROSITE" id="PS50109"/>
    </source>
</evidence>
<feature type="transmembrane region" description="Helical" evidence="8">
    <location>
        <begin position="315"/>
        <end position="334"/>
    </location>
</feature>
<dbReference type="CDD" id="cd00082">
    <property type="entry name" value="HisKA"/>
    <property type="match status" value="1"/>
</dbReference>
<dbReference type="OrthoDB" id="8127at2157"/>
<dbReference type="Pfam" id="PF00512">
    <property type="entry name" value="HisKA"/>
    <property type="match status" value="1"/>
</dbReference>
<dbReference type="PANTHER" id="PTHR43711">
    <property type="entry name" value="TWO-COMPONENT HISTIDINE KINASE"/>
    <property type="match status" value="1"/>
</dbReference>
<keyword evidence="8" id="KW-0472">Membrane</keyword>
<dbReference type="EMBL" id="CP012850">
    <property type="protein sequence ID" value="ALI35769.1"/>
    <property type="molecule type" value="Genomic_DNA"/>
</dbReference>
<gene>
    <name evidence="10" type="primary">cph1</name>
    <name evidence="10" type="ORF">NMY3_01566</name>
</gene>
<comment type="catalytic activity">
    <reaction evidence="1">
        <text>ATP + protein L-histidine = ADP + protein N-phospho-L-histidine.</text>
        <dbReference type="EC" id="2.7.13.3"/>
    </reaction>
</comment>
<dbReference type="PANTHER" id="PTHR43711:SF31">
    <property type="entry name" value="HISTIDINE KINASE"/>
    <property type="match status" value="1"/>
</dbReference>
<evidence type="ECO:0000256" key="1">
    <source>
        <dbReference type="ARBA" id="ARBA00000085"/>
    </source>
</evidence>
<dbReference type="InterPro" id="IPR004358">
    <property type="entry name" value="Sig_transdc_His_kin-like_C"/>
</dbReference>
<feature type="domain" description="Histidine kinase" evidence="9">
    <location>
        <begin position="378"/>
        <end position="650"/>
    </location>
</feature>
<keyword evidence="7" id="KW-0175">Coiled coil</keyword>
<keyword evidence="4 10" id="KW-0808">Transferase</keyword>
<dbReference type="SMART" id="SM00387">
    <property type="entry name" value="HATPase_c"/>
    <property type="match status" value="1"/>
</dbReference>
<dbReference type="InterPro" id="IPR050736">
    <property type="entry name" value="Sensor_HK_Regulatory"/>
</dbReference>
<dbReference type="GeneID" id="60421608"/>
<evidence type="ECO:0000256" key="2">
    <source>
        <dbReference type="ARBA" id="ARBA00012438"/>
    </source>
</evidence>
<dbReference type="SMART" id="SM00388">
    <property type="entry name" value="HisKA"/>
    <property type="match status" value="1"/>
</dbReference>
<dbReference type="Pfam" id="PF22309">
    <property type="entry name" value="HK-GC-Chemotax_sensor"/>
    <property type="match status" value="1"/>
</dbReference>
<evidence type="ECO:0000256" key="7">
    <source>
        <dbReference type="SAM" id="Coils"/>
    </source>
</evidence>
<dbReference type="Gene3D" id="1.10.287.130">
    <property type="match status" value="1"/>
</dbReference>
<evidence type="ECO:0000256" key="5">
    <source>
        <dbReference type="ARBA" id="ARBA00022777"/>
    </source>
</evidence>
<dbReference type="SUPFAM" id="SSF47384">
    <property type="entry name" value="Homodimeric domain of signal transducing histidine kinase"/>
    <property type="match status" value="1"/>
</dbReference>
<evidence type="ECO:0000256" key="8">
    <source>
        <dbReference type="SAM" id="Phobius"/>
    </source>
</evidence>
<feature type="coiled-coil region" evidence="7">
    <location>
        <begin position="341"/>
        <end position="368"/>
    </location>
</feature>
<dbReference type="InterPro" id="IPR054513">
    <property type="entry name" value="Dret_0059-like_sensor"/>
</dbReference>
<evidence type="ECO:0000256" key="4">
    <source>
        <dbReference type="ARBA" id="ARBA00022679"/>
    </source>
</evidence>
<dbReference type="Proteomes" id="UP000058925">
    <property type="component" value="Chromosome"/>
</dbReference>
<evidence type="ECO:0000313" key="11">
    <source>
        <dbReference type="Proteomes" id="UP000058925"/>
    </source>
</evidence>
<dbReference type="GO" id="GO:0000155">
    <property type="term" value="F:phosphorelay sensor kinase activity"/>
    <property type="evidence" value="ECO:0007669"/>
    <property type="project" value="InterPro"/>
</dbReference>
<keyword evidence="3" id="KW-0597">Phosphoprotein</keyword>
<dbReference type="EC" id="2.7.13.3" evidence="2"/>
<dbReference type="Pfam" id="PF02518">
    <property type="entry name" value="HATPase_c"/>
    <property type="match status" value="1"/>
</dbReference>
<organism evidence="10 11">
    <name type="scientific">Candidatus Nitrosocosmicus oleophilus</name>
    <dbReference type="NCBI Taxonomy" id="1353260"/>
    <lineage>
        <taxon>Archaea</taxon>
        <taxon>Nitrososphaerota</taxon>
        <taxon>Nitrososphaeria</taxon>
        <taxon>Nitrososphaerales</taxon>
        <taxon>Nitrososphaeraceae</taxon>
        <taxon>Candidatus Nitrosocosmicus</taxon>
    </lineage>
</organism>
<protein>
    <recommendedName>
        <fullName evidence="2">histidine kinase</fullName>
        <ecNumber evidence="2">2.7.13.3</ecNumber>
    </recommendedName>
</protein>
<accession>A0A654LZW3</accession>
<evidence type="ECO:0000313" key="10">
    <source>
        <dbReference type="EMBL" id="ALI35769.1"/>
    </source>
</evidence>
<reference evidence="11" key="1">
    <citation type="submission" date="2015-10" db="EMBL/GenBank/DDBJ databases">
        <title>Niche specialization of a soil ammonia-oxidizing archaeon, Candidatus Nitrosocosmicus oleophilus.</title>
        <authorList>
            <person name="Jung M.-Y."/>
            <person name="Rhee S.-K."/>
        </authorList>
    </citation>
    <scope>NUCLEOTIDE SEQUENCE [LARGE SCALE GENOMIC DNA]</scope>
    <source>
        <strain evidence="11">MY3</strain>
    </source>
</reference>
<dbReference type="PRINTS" id="PR00344">
    <property type="entry name" value="BCTRLSENSOR"/>
</dbReference>
<evidence type="ECO:0000256" key="6">
    <source>
        <dbReference type="ARBA" id="ARBA00023012"/>
    </source>
</evidence>
<dbReference type="Gene3D" id="3.30.450.20">
    <property type="entry name" value="PAS domain"/>
    <property type="match status" value="1"/>
</dbReference>
<feature type="transmembrane region" description="Helical" evidence="8">
    <location>
        <begin position="12"/>
        <end position="31"/>
    </location>
</feature>
<keyword evidence="8" id="KW-1133">Transmembrane helix</keyword>
<dbReference type="PROSITE" id="PS50109">
    <property type="entry name" value="HIS_KIN"/>
    <property type="match status" value="1"/>
</dbReference>
<dbReference type="Gene3D" id="3.30.565.10">
    <property type="entry name" value="Histidine kinase-like ATPase, C-terminal domain"/>
    <property type="match status" value="1"/>
</dbReference>
<dbReference type="CDD" id="cd18773">
    <property type="entry name" value="PDC1_HK_sensor"/>
    <property type="match status" value="1"/>
</dbReference>
<dbReference type="InterPro" id="IPR005467">
    <property type="entry name" value="His_kinase_dom"/>
</dbReference>